<proteinExistence type="predicted"/>
<protein>
    <submittedName>
        <fullName evidence="5">ATP-binding cassette domain-containing protein</fullName>
    </submittedName>
</protein>
<dbReference type="PANTHER" id="PTHR42734">
    <property type="entry name" value="METAL TRANSPORT SYSTEM ATP-BINDING PROTEIN TM_0124-RELATED"/>
    <property type="match status" value="1"/>
</dbReference>
<organism evidence="5 6">
    <name type="scientific">Flavonifractor hominis</name>
    <dbReference type="NCBI Taxonomy" id="3133178"/>
    <lineage>
        <taxon>Bacteria</taxon>
        <taxon>Bacillati</taxon>
        <taxon>Bacillota</taxon>
        <taxon>Clostridia</taxon>
        <taxon>Eubacteriales</taxon>
        <taxon>Oscillospiraceae</taxon>
        <taxon>Flavonifractor</taxon>
    </lineage>
</organism>
<dbReference type="Pfam" id="PF00005">
    <property type="entry name" value="ABC_tran"/>
    <property type="match status" value="1"/>
</dbReference>
<dbReference type="Pfam" id="PF13649">
    <property type="entry name" value="Methyltransf_25"/>
    <property type="match status" value="1"/>
</dbReference>
<keyword evidence="6" id="KW-1185">Reference proteome</keyword>
<dbReference type="CDD" id="cd03214">
    <property type="entry name" value="ABC_Iron-Siderophores_B12_Hemin"/>
    <property type="match status" value="1"/>
</dbReference>
<dbReference type="RefSeq" id="WP_349141393.1">
    <property type="nucleotide sequence ID" value="NZ_JBBMFT010000018.1"/>
</dbReference>
<feature type="domain" description="ABC transporter" evidence="4">
    <location>
        <begin position="2"/>
        <end position="237"/>
    </location>
</feature>
<dbReference type="SUPFAM" id="SSF52540">
    <property type="entry name" value="P-loop containing nucleoside triphosphate hydrolases"/>
    <property type="match status" value="1"/>
</dbReference>
<dbReference type="GO" id="GO:0005524">
    <property type="term" value="F:ATP binding"/>
    <property type="evidence" value="ECO:0007669"/>
    <property type="project" value="UniProtKB-KW"/>
</dbReference>
<dbReference type="InterPro" id="IPR029063">
    <property type="entry name" value="SAM-dependent_MTases_sf"/>
</dbReference>
<dbReference type="CDD" id="cd02440">
    <property type="entry name" value="AdoMet_MTases"/>
    <property type="match status" value="1"/>
</dbReference>
<keyword evidence="1" id="KW-0813">Transport</keyword>
<dbReference type="PROSITE" id="PS00211">
    <property type="entry name" value="ABC_TRANSPORTER_1"/>
    <property type="match status" value="1"/>
</dbReference>
<dbReference type="Proteomes" id="UP001440599">
    <property type="component" value="Unassembled WGS sequence"/>
</dbReference>
<sequence>MLDVQDLSFSYGPRPVLRGVCLQAQPGELLFVLGANGAGKTTLFRCILGLLPGYGGQIRVDGQSIAGLSARVLAQKVAYIPQSHHPAFPYSVMDMVLMGTNHRLAPFASPGRAERQLAMEALETLGIADYASRSFQRLSGGEQQLVLIARALAQQARILLMDEPTSALDFGNQVRVLERAAALANQGYTILISCHNPQHAMLYAQRVVALHDGRIVADGPPADALDEGLMQRLYGVPARFVRTGDGILIAPLRRTISLWTPDMIRFMQDAAAVNGCYPALARAVHEILPGGGRLCDAGCGIGSLSLALAPYFSHVVAADASPEAIQALRRSGPPDHVEPRLCDVLSDVPKQPYDAMVFCFFGTLEEVLRTARRQCSGTVVLIRRTRDTHRFSHSAARRSRRQNLEQLCRALEERGIPFHSREVEVDMGQPFRTLEDAVLFFRTHSRDDNPAALTPEAVQQRLERRDDPVFPWYFPVHERIGLLWLQACDIPDPPTEKGDEVS</sequence>
<dbReference type="PANTHER" id="PTHR42734:SF19">
    <property type="entry name" value="IRON COMPOUNDS ABC TRANSPORTER, ATP-BINDING PROTEIN"/>
    <property type="match status" value="1"/>
</dbReference>
<dbReference type="InterPro" id="IPR017871">
    <property type="entry name" value="ABC_transporter-like_CS"/>
</dbReference>
<reference evidence="5 6" key="1">
    <citation type="submission" date="2024-03" db="EMBL/GenBank/DDBJ databases">
        <title>Human intestinal bacterial collection.</title>
        <authorList>
            <person name="Pauvert C."/>
            <person name="Hitch T.C.A."/>
            <person name="Clavel T."/>
        </authorList>
    </citation>
    <scope>NUCLEOTIDE SEQUENCE [LARGE SCALE GENOMIC DNA]</scope>
    <source>
        <strain evidence="5 6">CLA-AP-H34</strain>
    </source>
</reference>
<evidence type="ECO:0000313" key="6">
    <source>
        <dbReference type="Proteomes" id="UP001440599"/>
    </source>
</evidence>
<evidence type="ECO:0000256" key="2">
    <source>
        <dbReference type="ARBA" id="ARBA00022741"/>
    </source>
</evidence>
<evidence type="ECO:0000259" key="4">
    <source>
        <dbReference type="PROSITE" id="PS50893"/>
    </source>
</evidence>
<evidence type="ECO:0000313" key="5">
    <source>
        <dbReference type="EMBL" id="MEQ2457515.1"/>
    </source>
</evidence>
<keyword evidence="2" id="KW-0547">Nucleotide-binding</keyword>
<dbReference type="InterPro" id="IPR041698">
    <property type="entry name" value="Methyltransf_25"/>
</dbReference>
<dbReference type="EMBL" id="JBBMFT010000018">
    <property type="protein sequence ID" value="MEQ2457515.1"/>
    <property type="molecule type" value="Genomic_DNA"/>
</dbReference>
<dbReference type="InterPro" id="IPR003593">
    <property type="entry name" value="AAA+_ATPase"/>
</dbReference>
<keyword evidence="3 5" id="KW-0067">ATP-binding</keyword>
<name>A0ABV1ESE5_9FIRM</name>
<dbReference type="SMART" id="SM00382">
    <property type="entry name" value="AAA"/>
    <property type="match status" value="1"/>
</dbReference>
<dbReference type="InterPro" id="IPR027417">
    <property type="entry name" value="P-loop_NTPase"/>
</dbReference>
<dbReference type="PROSITE" id="PS50893">
    <property type="entry name" value="ABC_TRANSPORTER_2"/>
    <property type="match status" value="1"/>
</dbReference>
<accession>A0ABV1ESE5</accession>
<evidence type="ECO:0000256" key="1">
    <source>
        <dbReference type="ARBA" id="ARBA00022448"/>
    </source>
</evidence>
<dbReference type="InterPro" id="IPR050153">
    <property type="entry name" value="Metal_Ion_Import_ABC"/>
</dbReference>
<evidence type="ECO:0000256" key="3">
    <source>
        <dbReference type="ARBA" id="ARBA00022840"/>
    </source>
</evidence>
<dbReference type="InterPro" id="IPR003439">
    <property type="entry name" value="ABC_transporter-like_ATP-bd"/>
</dbReference>
<dbReference type="SUPFAM" id="SSF53335">
    <property type="entry name" value="S-adenosyl-L-methionine-dependent methyltransferases"/>
    <property type="match status" value="1"/>
</dbReference>
<comment type="caution">
    <text evidence="5">The sequence shown here is derived from an EMBL/GenBank/DDBJ whole genome shotgun (WGS) entry which is preliminary data.</text>
</comment>
<dbReference type="Gene3D" id="3.40.50.150">
    <property type="entry name" value="Vaccinia Virus protein VP39"/>
    <property type="match status" value="1"/>
</dbReference>
<dbReference type="Gene3D" id="3.40.50.300">
    <property type="entry name" value="P-loop containing nucleotide triphosphate hydrolases"/>
    <property type="match status" value="1"/>
</dbReference>
<gene>
    <name evidence="5" type="ORF">WMO45_13425</name>
</gene>